<sequence>MPSKDSSAVKRRTTTSPARPRDSSSPATGATDLVRNEMPSQLVRFVMATVALALVATAIALSVPSVRSSIWGGSRADLLLTTKKDVLDLQSKPSTGAPHVEVLAVYPHDPKAFTQGLLVATQGTEKFLIESTGLNGESSLRKVDIETGEVITKFNLEQELFGEGVALNKRGELVMLTWQNKKALVFDLSPEKNGSHAFVLKRETPFTTTTGEGWGIDSNGTHFAVSDGSSTIAFWNAETLKEERRVTVTHRGEPVEYLNELEFANGFIYANIWFQHAVVKIDPADGKIVQAFNCRELVSQAEEILNHNNVLNGIAYDGDEDVFYLTGKRWRSVFKVRLSE</sequence>
<dbReference type="AlphaFoldDB" id="A0AAD5M903"/>
<dbReference type="Pfam" id="PF05096">
    <property type="entry name" value="Glu_cyclase_2"/>
    <property type="match status" value="1"/>
</dbReference>
<evidence type="ECO:0000313" key="3">
    <source>
        <dbReference type="EMBL" id="KAJ0406405.1"/>
    </source>
</evidence>
<comment type="caution">
    <text evidence="3">The sequence shown here is derived from an EMBL/GenBank/DDBJ whole genome shotgun (WGS) entry which is preliminary data.</text>
</comment>
<keyword evidence="2" id="KW-0812">Transmembrane</keyword>
<keyword evidence="2" id="KW-1133">Transmembrane helix</keyword>
<dbReference type="InterPro" id="IPR011044">
    <property type="entry name" value="Quino_amine_DH_bsu"/>
</dbReference>
<reference evidence="3" key="1">
    <citation type="submission" date="2021-12" db="EMBL/GenBank/DDBJ databases">
        <title>Prjna785345.</title>
        <authorList>
            <person name="Rujirawat T."/>
            <person name="Krajaejun T."/>
        </authorList>
    </citation>
    <scope>NUCLEOTIDE SEQUENCE</scope>
    <source>
        <strain evidence="3">Pi057C3</strain>
    </source>
</reference>
<dbReference type="InterPro" id="IPR007788">
    <property type="entry name" value="QCT"/>
</dbReference>
<dbReference type="PANTHER" id="PTHR31270:SF1">
    <property type="entry name" value="GLUTAMINYL-PEPTIDE CYCLOTRANSFERASE"/>
    <property type="match status" value="1"/>
</dbReference>
<feature type="compositionally biased region" description="Low complexity" evidence="1">
    <location>
        <begin position="14"/>
        <end position="28"/>
    </location>
</feature>
<evidence type="ECO:0000313" key="4">
    <source>
        <dbReference type="Proteomes" id="UP001209570"/>
    </source>
</evidence>
<dbReference type="SUPFAM" id="SSF50969">
    <property type="entry name" value="YVTN repeat-like/Quinoprotein amine dehydrogenase"/>
    <property type="match status" value="1"/>
</dbReference>
<dbReference type="EMBL" id="JAKCXM010000033">
    <property type="protein sequence ID" value="KAJ0406405.1"/>
    <property type="molecule type" value="Genomic_DNA"/>
</dbReference>
<keyword evidence="4" id="KW-1185">Reference proteome</keyword>
<dbReference type="Gene3D" id="2.130.10.10">
    <property type="entry name" value="YVTN repeat-like/Quinoprotein amine dehydrogenase"/>
    <property type="match status" value="1"/>
</dbReference>
<accession>A0AAD5M903</accession>
<dbReference type="InterPro" id="IPR015943">
    <property type="entry name" value="WD40/YVTN_repeat-like_dom_sf"/>
</dbReference>
<dbReference type="GO" id="GO:0016603">
    <property type="term" value="F:glutaminyl-peptide cyclotransferase activity"/>
    <property type="evidence" value="ECO:0007669"/>
    <property type="project" value="InterPro"/>
</dbReference>
<organism evidence="3 4">
    <name type="scientific">Pythium insidiosum</name>
    <name type="common">Pythiosis disease agent</name>
    <dbReference type="NCBI Taxonomy" id="114742"/>
    <lineage>
        <taxon>Eukaryota</taxon>
        <taxon>Sar</taxon>
        <taxon>Stramenopiles</taxon>
        <taxon>Oomycota</taxon>
        <taxon>Peronosporomycetes</taxon>
        <taxon>Pythiales</taxon>
        <taxon>Pythiaceae</taxon>
        <taxon>Pythium</taxon>
    </lineage>
</organism>
<keyword evidence="2" id="KW-0472">Membrane</keyword>
<proteinExistence type="predicted"/>
<protein>
    <recommendedName>
        <fullName evidence="5">Glutamine cyclotransferase</fullName>
    </recommendedName>
</protein>
<name>A0AAD5M903_PYTIN</name>
<evidence type="ECO:0000256" key="2">
    <source>
        <dbReference type="SAM" id="Phobius"/>
    </source>
</evidence>
<dbReference type="PANTHER" id="PTHR31270">
    <property type="entry name" value="GLUTAMINYL-PEPTIDE CYCLOTRANSFERASE"/>
    <property type="match status" value="1"/>
</dbReference>
<feature type="transmembrane region" description="Helical" evidence="2">
    <location>
        <begin position="42"/>
        <end position="63"/>
    </location>
</feature>
<gene>
    <name evidence="3" type="ORF">P43SY_007013</name>
</gene>
<dbReference type="Proteomes" id="UP001209570">
    <property type="component" value="Unassembled WGS sequence"/>
</dbReference>
<feature type="region of interest" description="Disordered" evidence="1">
    <location>
        <begin position="1"/>
        <end position="33"/>
    </location>
</feature>
<evidence type="ECO:0008006" key="5">
    <source>
        <dbReference type="Google" id="ProtNLM"/>
    </source>
</evidence>
<evidence type="ECO:0000256" key="1">
    <source>
        <dbReference type="SAM" id="MobiDB-lite"/>
    </source>
</evidence>